<evidence type="ECO:0000256" key="4">
    <source>
        <dbReference type="ARBA" id="ARBA00022824"/>
    </source>
</evidence>
<comment type="caution">
    <text evidence="8">The sequence shown here is derived from an EMBL/GenBank/DDBJ whole genome shotgun (WGS) entry which is preliminary data.</text>
</comment>
<dbReference type="PANTHER" id="PTHR13416:SF2">
    <property type="entry name" value="TRANSMEMBRANE PROTEIN 43"/>
    <property type="match status" value="1"/>
</dbReference>
<dbReference type="GO" id="GO:0071763">
    <property type="term" value="P:nuclear membrane organization"/>
    <property type="evidence" value="ECO:0007669"/>
    <property type="project" value="TreeGrafter"/>
</dbReference>
<dbReference type="Pfam" id="PF07787">
    <property type="entry name" value="TMEM43"/>
    <property type="match status" value="1"/>
</dbReference>
<evidence type="ECO:0000256" key="1">
    <source>
        <dbReference type="ARBA" id="ARBA00004127"/>
    </source>
</evidence>
<keyword evidence="4" id="KW-0256">Endoplasmic reticulum</keyword>
<evidence type="ECO:0000313" key="9">
    <source>
        <dbReference type="Proteomes" id="UP000809273"/>
    </source>
</evidence>
<reference evidence="8" key="2">
    <citation type="submission" date="2021-01" db="EMBL/GenBank/DDBJ databases">
        <authorList>
            <person name="Hahn C.R."/>
            <person name="Youssef N.H."/>
            <person name="Elshahed M."/>
        </authorList>
    </citation>
    <scope>NUCLEOTIDE SEQUENCE</scope>
    <source>
        <strain evidence="8">Zod_Metabat.24</strain>
    </source>
</reference>
<sequence>MVTETTTRSWGQKIGDSIKGVLIGILLFIASFVVLWMNEGRIDISEVIANNAVDISAETVDTVNERALVSVTGALNSTEKLGDPTFLNPGDYLVLNRSVEMWAWVEKSESKTQKKVGGGEETVTTYYYVTEWTSMPANSSSFHDKSPEYTNPPMKYQSETFYVNEAKVGVYPIDIRTMSLPGGSAVPLETSSLVYGTGTGATLDGGYIFIPATPTSYYGTPSSLGSPKVGDTRIKYTALPNNINVTAFGMLESGKLVSYTATKKLKRDAKIYHARMGTKDEAIATLSGEHKTMGWILRIVGFLMMWFGLGLLLGPITAVLDVLPFLGNISKTLISIVTFFMALVLTITTVIVAMIAHSVVGLIVTVVIVLAIMTLIVMLILKKKDKKAAAAAK</sequence>
<reference evidence="8" key="1">
    <citation type="journal article" date="2021" name="Environ. Microbiol.">
        <title>Genomic characterization of three novel Desulfobacterota classes expand the metabolic and phylogenetic diversity of the phylum.</title>
        <authorList>
            <person name="Murphy C.L."/>
            <person name="Biggerstaff J."/>
            <person name="Eichhorn A."/>
            <person name="Ewing E."/>
            <person name="Shahan R."/>
            <person name="Soriano D."/>
            <person name="Stewart S."/>
            <person name="VanMol K."/>
            <person name="Walker R."/>
            <person name="Walters P."/>
            <person name="Elshahed M.S."/>
            <person name="Youssef N.H."/>
        </authorList>
    </citation>
    <scope>NUCLEOTIDE SEQUENCE</scope>
    <source>
        <strain evidence="8">Zod_Metabat.24</strain>
    </source>
</reference>
<organism evidence="8 9">
    <name type="scientific">Candidatus Zymogenus saltonus</name>
    <dbReference type="NCBI Taxonomy" id="2844893"/>
    <lineage>
        <taxon>Bacteria</taxon>
        <taxon>Deltaproteobacteria</taxon>
        <taxon>Candidatus Zymogenia</taxon>
        <taxon>Candidatus Zymogeniales</taxon>
        <taxon>Candidatus Zymogenaceae</taxon>
        <taxon>Candidatus Zymogenus</taxon>
    </lineage>
</organism>
<name>A0A9D8PQ54_9DELT</name>
<gene>
    <name evidence="8" type="ORF">JW984_09780</name>
</gene>
<feature type="transmembrane region" description="Helical" evidence="7">
    <location>
        <begin position="332"/>
        <end position="356"/>
    </location>
</feature>
<proteinExistence type="predicted"/>
<dbReference type="GO" id="GO:0006629">
    <property type="term" value="P:lipid metabolic process"/>
    <property type="evidence" value="ECO:0007669"/>
    <property type="project" value="TreeGrafter"/>
</dbReference>
<feature type="transmembrane region" description="Helical" evidence="7">
    <location>
        <begin position="20"/>
        <end position="37"/>
    </location>
</feature>
<dbReference type="InterPro" id="IPR012430">
    <property type="entry name" value="TMEM43_fam"/>
</dbReference>
<dbReference type="EMBL" id="JAFGIX010000049">
    <property type="protein sequence ID" value="MBN1573470.1"/>
    <property type="molecule type" value="Genomic_DNA"/>
</dbReference>
<evidence type="ECO:0000256" key="5">
    <source>
        <dbReference type="ARBA" id="ARBA00022989"/>
    </source>
</evidence>
<comment type="subcellular location">
    <subcellularLocation>
        <location evidence="1">Endomembrane system</location>
        <topology evidence="1">Multi-pass membrane protein</topology>
    </subcellularLocation>
    <subcellularLocation>
        <location evidence="2">Endoplasmic reticulum membrane</location>
    </subcellularLocation>
</comment>
<keyword evidence="6 7" id="KW-0472">Membrane</keyword>
<keyword evidence="3 7" id="KW-0812">Transmembrane</keyword>
<keyword evidence="5 7" id="KW-1133">Transmembrane helix</keyword>
<evidence type="ECO:0000256" key="6">
    <source>
        <dbReference type="ARBA" id="ARBA00023136"/>
    </source>
</evidence>
<evidence type="ECO:0000256" key="2">
    <source>
        <dbReference type="ARBA" id="ARBA00004586"/>
    </source>
</evidence>
<accession>A0A9D8PQ54</accession>
<feature type="transmembrane region" description="Helical" evidence="7">
    <location>
        <begin position="295"/>
        <end position="320"/>
    </location>
</feature>
<evidence type="ECO:0000256" key="7">
    <source>
        <dbReference type="SAM" id="Phobius"/>
    </source>
</evidence>
<dbReference type="Proteomes" id="UP000809273">
    <property type="component" value="Unassembled WGS sequence"/>
</dbReference>
<protein>
    <submittedName>
        <fullName evidence="8">TMEM43 family protein</fullName>
    </submittedName>
</protein>
<evidence type="ECO:0000256" key="3">
    <source>
        <dbReference type="ARBA" id="ARBA00022692"/>
    </source>
</evidence>
<dbReference type="PANTHER" id="PTHR13416">
    <property type="match status" value="1"/>
</dbReference>
<feature type="transmembrane region" description="Helical" evidence="7">
    <location>
        <begin position="362"/>
        <end position="381"/>
    </location>
</feature>
<dbReference type="GO" id="GO:0012505">
    <property type="term" value="C:endomembrane system"/>
    <property type="evidence" value="ECO:0007669"/>
    <property type="project" value="UniProtKB-SubCell"/>
</dbReference>
<evidence type="ECO:0000313" key="8">
    <source>
        <dbReference type="EMBL" id="MBN1573470.1"/>
    </source>
</evidence>
<dbReference type="AlphaFoldDB" id="A0A9D8PQ54"/>